<keyword evidence="2" id="KW-1185">Reference proteome</keyword>
<organism evidence="2 3">
    <name type="scientific">Toxocara canis</name>
    <name type="common">Canine roundworm</name>
    <dbReference type="NCBI Taxonomy" id="6265"/>
    <lineage>
        <taxon>Eukaryota</taxon>
        <taxon>Metazoa</taxon>
        <taxon>Ecdysozoa</taxon>
        <taxon>Nematoda</taxon>
        <taxon>Chromadorea</taxon>
        <taxon>Rhabditida</taxon>
        <taxon>Spirurina</taxon>
        <taxon>Ascaridomorpha</taxon>
        <taxon>Ascaridoidea</taxon>
        <taxon>Toxocaridae</taxon>
        <taxon>Toxocara</taxon>
    </lineage>
</organism>
<reference evidence="1 2" key="2">
    <citation type="submission" date="2018-11" db="EMBL/GenBank/DDBJ databases">
        <authorList>
            <consortium name="Pathogen Informatics"/>
        </authorList>
    </citation>
    <scope>NUCLEOTIDE SEQUENCE [LARGE SCALE GENOMIC DNA]</scope>
</reference>
<dbReference type="WBParaSite" id="TCNE_0000027801-mRNA-1">
    <property type="protein sequence ID" value="TCNE_0000027801-mRNA-1"/>
    <property type="gene ID" value="TCNE_0000027801"/>
</dbReference>
<name>A0A183TVK9_TOXCA</name>
<dbReference type="AlphaFoldDB" id="A0A183TVK9"/>
<evidence type="ECO:0000313" key="1">
    <source>
        <dbReference type="EMBL" id="VDM23954.1"/>
    </source>
</evidence>
<evidence type="ECO:0000313" key="2">
    <source>
        <dbReference type="Proteomes" id="UP000050794"/>
    </source>
</evidence>
<dbReference type="Proteomes" id="UP000050794">
    <property type="component" value="Unassembled WGS sequence"/>
</dbReference>
<evidence type="ECO:0000313" key="3">
    <source>
        <dbReference type="WBParaSite" id="TCNE_0000027801-mRNA-1"/>
    </source>
</evidence>
<accession>A0A183TVK9</accession>
<proteinExistence type="predicted"/>
<gene>
    <name evidence="1" type="ORF">TCNE_LOCUS279</name>
</gene>
<dbReference type="EMBL" id="UYWY01000113">
    <property type="protein sequence ID" value="VDM23954.1"/>
    <property type="molecule type" value="Genomic_DNA"/>
</dbReference>
<sequence>MMSENGAANVHAATERVRLEPICSPGSMRNTFALKQTRCLLNRHLTDLGSRGRKHAFADQRCTTQTLRHKSLASLRNAAMSTPILPQHLGQLARRSVADSSPPAGRQMMTRIETVCPCSTRRPQPRRQKHGGDAFQDVRPRCARACAI</sequence>
<reference evidence="3" key="1">
    <citation type="submission" date="2016-06" db="UniProtKB">
        <authorList>
            <consortium name="WormBaseParasite"/>
        </authorList>
    </citation>
    <scope>IDENTIFICATION</scope>
</reference>
<protein>
    <submittedName>
        <fullName evidence="1 3">Uncharacterized protein</fullName>
    </submittedName>
</protein>